<evidence type="ECO:0000256" key="1">
    <source>
        <dbReference type="SAM" id="MobiDB-lite"/>
    </source>
</evidence>
<accession>A0AAE0YUJ9</accession>
<name>A0AAE0YUJ9_9GAST</name>
<feature type="non-terminal residue" evidence="2">
    <location>
        <position position="1"/>
    </location>
</feature>
<sequence>RRRVFGGLRVEQLARSRSVERFTPSRRLGLCMWKAGTMMAVGEMHPHTPRYNNGFMNSSPAPSFHHNAFGNGTISSSSSSNNGSSTTSAAPPPPATTATATAATKSTQCGRQHNKLLRYVPQLDGRAVDVNILLPVLSSYSRTQGLNILDPVFGGNSYNNRKTLVLAPICVNSTLLPCEPFLSAFVTSSKVTMGVGRGHQSLRSPSQEEGPESRSWLRSALLDAWALFLTLSSTGPQRTR</sequence>
<dbReference type="AlphaFoldDB" id="A0AAE0YUJ9"/>
<dbReference type="Proteomes" id="UP001283361">
    <property type="component" value="Unassembled WGS sequence"/>
</dbReference>
<protein>
    <submittedName>
        <fullName evidence="2">Uncharacterized protein</fullName>
    </submittedName>
</protein>
<organism evidence="2 3">
    <name type="scientific">Elysia crispata</name>
    <name type="common">lettuce slug</name>
    <dbReference type="NCBI Taxonomy" id="231223"/>
    <lineage>
        <taxon>Eukaryota</taxon>
        <taxon>Metazoa</taxon>
        <taxon>Spiralia</taxon>
        <taxon>Lophotrochozoa</taxon>
        <taxon>Mollusca</taxon>
        <taxon>Gastropoda</taxon>
        <taxon>Heterobranchia</taxon>
        <taxon>Euthyneura</taxon>
        <taxon>Panpulmonata</taxon>
        <taxon>Sacoglossa</taxon>
        <taxon>Placobranchoidea</taxon>
        <taxon>Plakobranchidae</taxon>
        <taxon>Elysia</taxon>
    </lineage>
</organism>
<gene>
    <name evidence="2" type="ORF">RRG08_053015</name>
</gene>
<evidence type="ECO:0000313" key="3">
    <source>
        <dbReference type="Proteomes" id="UP001283361"/>
    </source>
</evidence>
<evidence type="ECO:0000313" key="2">
    <source>
        <dbReference type="EMBL" id="KAK3756761.1"/>
    </source>
</evidence>
<dbReference type="EMBL" id="JAWDGP010005474">
    <property type="protein sequence ID" value="KAK3756761.1"/>
    <property type="molecule type" value="Genomic_DNA"/>
</dbReference>
<feature type="compositionally biased region" description="Low complexity" evidence="1">
    <location>
        <begin position="70"/>
        <end position="89"/>
    </location>
</feature>
<reference evidence="2" key="1">
    <citation type="journal article" date="2023" name="G3 (Bethesda)">
        <title>A reference genome for the long-term kleptoplast-retaining sea slug Elysia crispata morphotype clarki.</title>
        <authorList>
            <person name="Eastman K.E."/>
            <person name="Pendleton A.L."/>
            <person name="Shaikh M.A."/>
            <person name="Suttiyut T."/>
            <person name="Ogas R."/>
            <person name="Tomko P."/>
            <person name="Gavelis G."/>
            <person name="Widhalm J.R."/>
            <person name="Wisecaver J.H."/>
        </authorList>
    </citation>
    <scope>NUCLEOTIDE SEQUENCE</scope>
    <source>
        <strain evidence="2">ECLA1</strain>
    </source>
</reference>
<proteinExistence type="predicted"/>
<keyword evidence="3" id="KW-1185">Reference proteome</keyword>
<feature type="compositionally biased region" description="Low complexity" evidence="1">
    <location>
        <begin position="96"/>
        <end position="107"/>
    </location>
</feature>
<feature type="region of interest" description="Disordered" evidence="1">
    <location>
        <begin position="66"/>
        <end position="107"/>
    </location>
</feature>
<comment type="caution">
    <text evidence="2">The sequence shown here is derived from an EMBL/GenBank/DDBJ whole genome shotgun (WGS) entry which is preliminary data.</text>
</comment>